<dbReference type="Pfam" id="PF13148">
    <property type="entry name" value="DUF3987"/>
    <property type="match status" value="1"/>
</dbReference>
<dbReference type="Proteomes" id="UP000315364">
    <property type="component" value="Chromosome"/>
</dbReference>
<sequence>MGVVDRKKHFFYKIAFFIVRDSGDSFLARVCEAHLTYDSEEIAPSTAEANVGMADTAFGAADGPSGGENARWDEPIPLGAMPAVPAFAWDMLPPSVSDYVRDVSDRQGSPPEFIAVSLIGAFAGVVGNGIRIAPRSCDDWAVVPALWGMLIGEASMMKTPSIQAGLMPLDDLQTRLDRDYAKQREGLVVEMELARLLNQELASQAKLALRARNLEEAHRLLSMRPQVVQQAQIRLQVGDVSETRMVQLLAENPFGLLAVHDELPAFFSRLIKRSGSSERAMLLKAATGDVRHSHDRAGRARLDIPHLTLSLLGGIQPARLTAIVRDANGNGADGLLARFQLSVWPDPAPDRQGIDRRPDVAAAEAVRAIFRDAYDCSRGSIGPKILRCELAAQDLFDRWSARNLAEAATRAPALQSHLVKSVKTIASLALLIELMRGGRQQVSFAGMQMALRWAPFLAAHAERLYALGASGTAEAERILDKRLHLPDCFTARDIYRSSWSGLGKAAVEKGLHELFRHGYLRPEIRATGGRPTTVYVWNPRLSDPEVFADKI</sequence>
<dbReference type="RefSeq" id="WP_146290391.1">
    <property type="nucleotide sequence ID" value="NZ_CP042304.1"/>
</dbReference>
<evidence type="ECO:0000313" key="2">
    <source>
        <dbReference type="Proteomes" id="UP000315364"/>
    </source>
</evidence>
<proteinExistence type="predicted"/>
<accession>A0A5B8LTN3</accession>
<dbReference type="EMBL" id="CP042304">
    <property type="protein sequence ID" value="QDZ11573.1"/>
    <property type="molecule type" value="Genomic_DNA"/>
</dbReference>
<keyword evidence="2" id="KW-1185">Reference proteome</keyword>
<evidence type="ECO:0000313" key="1">
    <source>
        <dbReference type="EMBL" id="QDZ11573.1"/>
    </source>
</evidence>
<gene>
    <name evidence="1" type="ORF">FPZ08_12860</name>
</gene>
<reference evidence="1 2" key="1">
    <citation type="submission" date="2019-07" db="EMBL/GenBank/DDBJ databases">
        <title>Full genome sequence of Devosia sp. Gsoil 520.</title>
        <authorList>
            <person name="Im W.-T."/>
        </authorList>
    </citation>
    <scope>NUCLEOTIDE SEQUENCE [LARGE SCALE GENOMIC DNA]</scope>
    <source>
        <strain evidence="1 2">Gsoil 520</strain>
    </source>
</reference>
<dbReference type="OrthoDB" id="5453446at2"/>
<name>A0A5B8LTN3_9HYPH</name>
<organism evidence="1 2">
    <name type="scientific">Devosia ginsengisoli</name>
    <dbReference type="NCBI Taxonomy" id="400770"/>
    <lineage>
        <taxon>Bacteria</taxon>
        <taxon>Pseudomonadati</taxon>
        <taxon>Pseudomonadota</taxon>
        <taxon>Alphaproteobacteria</taxon>
        <taxon>Hyphomicrobiales</taxon>
        <taxon>Devosiaceae</taxon>
        <taxon>Devosia</taxon>
    </lineage>
</organism>
<dbReference type="InterPro" id="IPR025048">
    <property type="entry name" value="DUF3987"/>
</dbReference>
<dbReference type="KEGG" id="dea:FPZ08_12860"/>
<protein>
    <submittedName>
        <fullName evidence="1">DUF3987 domain-containing protein</fullName>
    </submittedName>
</protein>
<dbReference type="AlphaFoldDB" id="A0A5B8LTN3"/>